<evidence type="ECO:0000256" key="2">
    <source>
        <dbReference type="ARBA" id="ARBA00022679"/>
    </source>
</evidence>
<dbReference type="PROSITE" id="PS51142">
    <property type="entry name" value="NAS"/>
    <property type="match status" value="1"/>
</dbReference>
<sequence length="345" mass="38260">MASIRQFLQSFSMFNGITARVTTEREQHIPKMRSSSPQVEVYVADILDIYGELSARSDLSPCQTVNTLFGRLVNICIQTLPHATTQQILEDPRILEILSPLRVICATAECHLESYWADKINSAEDVYTALTDFPYYGNYVDLTRMELAALYSVEPTTPRRIAFIGSGPLPLTSMCLCLQLENNERSYKPSSTLISPPPSPSPSDDERGTIVVNIDRNQEAITQSSALCSNLGQKFRGMRFSCEEAGTAETDLKEFDVVYLAALVGMTNEDKQGILADIVGRMNVGSLLVIRTAHSLRKLLYPEFDLSTEAVLACLDIEVVVHPYNHVVNSVIVGRVKARSDEGLM</sequence>
<dbReference type="Proteomes" id="UP001629113">
    <property type="component" value="Unassembled WGS sequence"/>
</dbReference>
<evidence type="ECO:0000256" key="4">
    <source>
        <dbReference type="SAM" id="MobiDB-lite"/>
    </source>
</evidence>
<comment type="caution">
    <text evidence="5">The sequence shown here is derived from an EMBL/GenBank/DDBJ whole genome shotgun (WGS) entry which is preliminary data.</text>
</comment>
<feature type="region of interest" description="Disordered" evidence="4">
    <location>
        <begin position="187"/>
        <end position="207"/>
    </location>
</feature>
<dbReference type="Gene3D" id="3.40.50.150">
    <property type="entry name" value="Vaccinia Virus protein VP39"/>
    <property type="match status" value="1"/>
</dbReference>
<name>A0ABR4P7J8_9HELO</name>
<dbReference type="InterPro" id="IPR029063">
    <property type="entry name" value="SAM-dependent_MTases_sf"/>
</dbReference>
<reference evidence="5 6" key="1">
    <citation type="submission" date="2024-06" db="EMBL/GenBank/DDBJ databases">
        <title>Complete genome of Phlyctema vagabunda strain 19-DSS-EL-015.</title>
        <authorList>
            <person name="Fiorenzani C."/>
        </authorList>
    </citation>
    <scope>NUCLEOTIDE SEQUENCE [LARGE SCALE GENOMIC DNA]</scope>
    <source>
        <strain evidence="5 6">19-DSS-EL-015</strain>
    </source>
</reference>
<evidence type="ECO:0000256" key="1">
    <source>
        <dbReference type="ARBA" id="ARBA00007009"/>
    </source>
</evidence>
<evidence type="ECO:0000256" key="3">
    <source>
        <dbReference type="ARBA" id="ARBA00022691"/>
    </source>
</evidence>
<dbReference type="InterPro" id="IPR004298">
    <property type="entry name" value="Nicotian_synth"/>
</dbReference>
<accession>A0ABR4P7J8</accession>
<keyword evidence="2" id="KW-0808">Transferase</keyword>
<keyword evidence="3" id="KW-0949">S-adenosyl-L-methionine</keyword>
<protein>
    <submittedName>
        <fullName evidence="5">Nicotianamine synthase</fullName>
    </submittedName>
</protein>
<dbReference type="EMBL" id="JBFCZG010000008">
    <property type="protein sequence ID" value="KAL3419291.1"/>
    <property type="molecule type" value="Genomic_DNA"/>
</dbReference>
<comment type="similarity">
    <text evidence="1">Belongs to the nicotianamine synthase (NAS)-like family.</text>
</comment>
<dbReference type="PANTHER" id="PTHR32266:SF12">
    <property type="entry name" value="NICOTIANAMINE SYNTHASE 3"/>
    <property type="match status" value="1"/>
</dbReference>
<dbReference type="PANTHER" id="PTHR32266">
    <property type="entry name" value="NICOTIANAMINE SYNTHASE 3"/>
    <property type="match status" value="1"/>
</dbReference>
<gene>
    <name evidence="5" type="ORF">PVAG01_09513</name>
</gene>
<dbReference type="Pfam" id="PF03059">
    <property type="entry name" value="NAS"/>
    <property type="match status" value="1"/>
</dbReference>
<proteinExistence type="inferred from homology"/>
<evidence type="ECO:0000313" key="6">
    <source>
        <dbReference type="Proteomes" id="UP001629113"/>
    </source>
</evidence>
<organism evidence="5 6">
    <name type="scientific">Phlyctema vagabunda</name>
    <dbReference type="NCBI Taxonomy" id="108571"/>
    <lineage>
        <taxon>Eukaryota</taxon>
        <taxon>Fungi</taxon>
        <taxon>Dikarya</taxon>
        <taxon>Ascomycota</taxon>
        <taxon>Pezizomycotina</taxon>
        <taxon>Leotiomycetes</taxon>
        <taxon>Helotiales</taxon>
        <taxon>Dermateaceae</taxon>
        <taxon>Phlyctema</taxon>
    </lineage>
</organism>
<evidence type="ECO:0000313" key="5">
    <source>
        <dbReference type="EMBL" id="KAL3419291.1"/>
    </source>
</evidence>
<keyword evidence="6" id="KW-1185">Reference proteome</keyword>